<evidence type="ECO:0000313" key="3">
    <source>
        <dbReference type="EMBL" id="KAF8712757.1"/>
    </source>
</evidence>
<dbReference type="InterPro" id="IPR036465">
    <property type="entry name" value="vWFA_dom_sf"/>
</dbReference>
<feature type="chain" id="PRO_5032949805" description="VWFA domain-containing protein" evidence="2">
    <location>
        <begin position="22"/>
        <end position="383"/>
    </location>
</feature>
<gene>
    <name evidence="3" type="ORF">HU200_028526</name>
</gene>
<evidence type="ECO:0000313" key="4">
    <source>
        <dbReference type="Proteomes" id="UP000636709"/>
    </source>
</evidence>
<evidence type="ECO:0008006" key="5">
    <source>
        <dbReference type="Google" id="ProtNLM"/>
    </source>
</evidence>
<reference evidence="3" key="1">
    <citation type="submission" date="2020-07" db="EMBL/GenBank/DDBJ databases">
        <title>Genome sequence and genetic diversity analysis of an under-domesticated orphan crop, white fonio (Digitaria exilis).</title>
        <authorList>
            <person name="Bennetzen J.L."/>
            <person name="Chen S."/>
            <person name="Ma X."/>
            <person name="Wang X."/>
            <person name="Yssel A.E.J."/>
            <person name="Chaluvadi S.R."/>
            <person name="Johnson M."/>
            <person name="Gangashetty P."/>
            <person name="Hamidou F."/>
            <person name="Sanogo M.D."/>
            <person name="Zwaenepoel A."/>
            <person name="Wallace J."/>
            <person name="Van De Peer Y."/>
            <person name="Van Deynze A."/>
        </authorList>
    </citation>
    <scope>NUCLEOTIDE SEQUENCE</scope>
    <source>
        <tissue evidence="3">Leaves</tissue>
    </source>
</reference>
<feature type="region of interest" description="Disordered" evidence="1">
    <location>
        <begin position="339"/>
        <end position="371"/>
    </location>
</feature>
<proteinExistence type="predicted"/>
<sequence>MAVFGWLLCCWGADGPPATAAEQPAGCSRTLPIFPAYNRNPAATLDLVAVVDVSASMAAAGPTTNKLEETKSAMALVLDTLGSAPATASASSPSLTTPIATAKLTVESLVAGEGSTSTTNIRAGHEEDVAGVILLSDGYDDHSACRRRERVWIEVNCKCQYYPEIGVAGVMRHGVSVGELYADEERRGSSSSFFDVESVSDANYPSRAHYLDVATTGQYVTVEPGEVQRPVAAVHRVAAAGDVAQADAAIERGDYDAEATRILAARRESLTAVSGSDTAFEVLVAELGELGKFGRASFLASSVTRRCGSRGLALPAAAGKQFGWAAGVGVVGDAFGTPHKNGSSKVAAPSSSFTAGGKAASGGTSSSQHVEEIPARALYHASS</sequence>
<name>A0A835C5Q9_9POAL</name>
<protein>
    <recommendedName>
        <fullName evidence="5">VWFA domain-containing protein</fullName>
    </recommendedName>
</protein>
<organism evidence="3 4">
    <name type="scientific">Digitaria exilis</name>
    <dbReference type="NCBI Taxonomy" id="1010633"/>
    <lineage>
        <taxon>Eukaryota</taxon>
        <taxon>Viridiplantae</taxon>
        <taxon>Streptophyta</taxon>
        <taxon>Embryophyta</taxon>
        <taxon>Tracheophyta</taxon>
        <taxon>Spermatophyta</taxon>
        <taxon>Magnoliopsida</taxon>
        <taxon>Liliopsida</taxon>
        <taxon>Poales</taxon>
        <taxon>Poaceae</taxon>
        <taxon>PACMAD clade</taxon>
        <taxon>Panicoideae</taxon>
        <taxon>Panicodae</taxon>
        <taxon>Paniceae</taxon>
        <taxon>Anthephorinae</taxon>
        <taxon>Digitaria</taxon>
    </lineage>
</organism>
<evidence type="ECO:0000256" key="2">
    <source>
        <dbReference type="SAM" id="SignalP"/>
    </source>
</evidence>
<feature type="compositionally biased region" description="Low complexity" evidence="1">
    <location>
        <begin position="350"/>
        <end position="367"/>
    </location>
</feature>
<dbReference type="Proteomes" id="UP000636709">
    <property type="component" value="Unassembled WGS sequence"/>
</dbReference>
<comment type="caution">
    <text evidence="3">The sequence shown here is derived from an EMBL/GenBank/DDBJ whole genome shotgun (WGS) entry which is preliminary data.</text>
</comment>
<feature type="signal peptide" evidence="2">
    <location>
        <begin position="1"/>
        <end position="21"/>
    </location>
</feature>
<keyword evidence="4" id="KW-1185">Reference proteome</keyword>
<keyword evidence="2" id="KW-0732">Signal</keyword>
<evidence type="ECO:0000256" key="1">
    <source>
        <dbReference type="SAM" id="MobiDB-lite"/>
    </source>
</evidence>
<accession>A0A835C5Q9</accession>
<dbReference type="EMBL" id="JACEFO010001742">
    <property type="protein sequence ID" value="KAF8712757.1"/>
    <property type="molecule type" value="Genomic_DNA"/>
</dbReference>
<dbReference type="SUPFAM" id="SSF53300">
    <property type="entry name" value="vWA-like"/>
    <property type="match status" value="1"/>
</dbReference>
<dbReference type="AlphaFoldDB" id="A0A835C5Q9"/>